<keyword evidence="3" id="KW-1185">Reference proteome</keyword>
<dbReference type="Proteomes" id="UP001525968">
    <property type="component" value="Unassembled WGS sequence"/>
</dbReference>
<organism evidence="2 3">
    <name type="scientific">Acidovorax bellezanensis</name>
    <dbReference type="NCBI Taxonomy" id="2976702"/>
    <lineage>
        <taxon>Bacteria</taxon>
        <taxon>Pseudomonadati</taxon>
        <taxon>Pseudomonadota</taxon>
        <taxon>Betaproteobacteria</taxon>
        <taxon>Burkholderiales</taxon>
        <taxon>Comamonadaceae</taxon>
        <taxon>Acidovorax</taxon>
    </lineage>
</organism>
<evidence type="ECO:0000313" key="3">
    <source>
        <dbReference type="Proteomes" id="UP001525968"/>
    </source>
</evidence>
<dbReference type="InterPro" id="IPR036465">
    <property type="entry name" value="vWFA_dom_sf"/>
</dbReference>
<proteinExistence type="predicted"/>
<dbReference type="PANTHER" id="PTHR35023">
    <property type="entry name" value="CHELATASE-RELATED"/>
    <property type="match status" value="1"/>
</dbReference>
<dbReference type="Pfam" id="PF13519">
    <property type="entry name" value="VWA_2"/>
    <property type="match status" value="1"/>
</dbReference>
<comment type="caution">
    <text evidence="2">The sequence shown here is derived from an EMBL/GenBank/DDBJ whole genome shotgun (WGS) entry which is preliminary data.</text>
</comment>
<gene>
    <name evidence="2" type="ORF">N0K08_08810</name>
</gene>
<dbReference type="EMBL" id="JAODYH010000004">
    <property type="protein sequence ID" value="MCT9810733.1"/>
    <property type="molecule type" value="Genomic_DNA"/>
</dbReference>
<dbReference type="SUPFAM" id="SSF53300">
    <property type="entry name" value="vWA-like"/>
    <property type="match status" value="1"/>
</dbReference>
<evidence type="ECO:0000313" key="2">
    <source>
        <dbReference type="EMBL" id="MCT9810733.1"/>
    </source>
</evidence>
<dbReference type="RefSeq" id="WP_261499854.1">
    <property type="nucleotide sequence ID" value="NZ_JAODYH010000004.1"/>
</dbReference>
<dbReference type="InterPro" id="IPR002035">
    <property type="entry name" value="VWF_A"/>
</dbReference>
<protein>
    <submittedName>
        <fullName evidence="2">VWA domain-containing protein</fullName>
    </submittedName>
</protein>
<feature type="domain" description="VWFA" evidence="1">
    <location>
        <begin position="21"/>
        <end position="125"/>
    </location>
</feature>
<dbReference type="InterPro" id="IPR052989">
    <property type="entry name" value="Mg-chelatase_DI-like"/>
</dbReference>
<evidence type="ECO:0000259" key="1">
    <source>
        <dbReference type="Pfam" id="PF13519"/>
    </source>
</evidence>
<sequence>MQLEHLRFRRPPVGSSSLHCVLIDMSASMLKGQKLALAKGCLLALTEQFYRRRERLAVIGFAGPKAQLLLAPCKVAAFNAEWIAPLQGGGATPMQSAVALVEALLRQQKAVQPGLLASVWLLTDGRFDPLPARPQGADSCHIVDFEQEAVALQRCARLARDWGAECIELSP</sequence>
<reference evidence="2 3" key="1">
    <citation type="submission" date="2022-09" db="EMBL/GenBank/DDBJ databases">
        <title>Draft genome of isolate Be4.</title>
        <authorList>
            <person name="Sanchez-Castro I."/>
            <person name="Martinez-Rodriguez P."/>
            <person name="Descostes M."/>
            <person name="Merroun M."/>
        </authorList>
    </citation>
    <scope>NUCLEOTIDE SEQUENCE [LARGE SCALE GENOMIC DNA]</scope>
    <source>
        <strain evidence="2 3">Be4</strain>
    </source>
</reference>
<dbReference type="PANTHER" id="PTHR35023:SF1">
    <property type="entry name" value="MG-PROTOPORPHYRIN IX CHELATASE"/>
    <property type="match status" value="1"/>
</dbReference>
<dbReference type="Gene3D" id="3.40.50.410">
    <property type="entry name" value="von Willebrand factor, type A domain"/>
    <property type="match status" value="1"/>
</dbReference>
<name>A0ABT2PJS5_9BURK</name>
<accession>A0ABT2PJS5</accession>